<reference evidence="3 4" key="1">
    <citation type="submission" date="2013-05" db="EMBL/GenBank/DDBJ databases">
        <title>Complete genome sequence of the lipase-producing bacterium Photobacterium gaetbulicola Gung47.</title>
        <authorList>
            <person name="Kim Y.-O."/>
        </authorList>
    </citation>
    <scope>NUCLEOTIDE SEQUENCE [LARGE SCALE GENOMIC DNA]</scope>
    <source>
        <strain evidence="3 4">Gung47</strain>
    </source>
</reference>
<proteinExistence type="predicted"/>
<dbReference type="SUPFAM" id="SSF55729">
    <property type="entry name" value="Acyl-CoA N-acyltransferases (Nat)"/>
    <property type="match status" value="1"/>
</dbReference>
<name>A0A0C5WQ78_9GAMM</name>
<dbReference type="InterPro" id="IPR003010">
    <property type="entry name" value="C-N_Hydrolase"/>
</dbReference>
<evidence type="ECO:0000259" key="2">
    <source>
        <dbReference type="PROSITE" id="PS51186"/>
    </source>
</evidence>
<dbReference type="EMBL" id="CP005974">
    <property type="protein sequence ID" value="AJR07199.1"/>
    <property type="molecule type" value="Genomic_DNA"/>
</dbReference>
<keyword evidence="4" id="KW-1185">Reference proteome</keyword>
<dbReference type="PATRIC" id="fig|658445.3.peg.2365"/>
<accession>A0A0C5WQ78</accession>
<organism evidence="3 4">
    <name type="scientific">Photobacterium gaetbulicola Gung47</name>
    <dbReference type="NCBI Taxonomy" id="658445"/>
    <lineage>
        <taxon>Bacteria</taxon>
        <taxon>Pseudomonadati</taxon>
        <taxon>Pseudomonadota</taxon>
        <taxon>Gammaproteobacteria</taxon>
        <taxon>Vibrionales</taxon>
        <taxon>Vibrionaceae</taxon>
        <taxon>Photobacterium</taxon>
    </lineage>
</organism>
<dbReference type="Pfam" id="PF00583">
    <property type="entry name" value="Acetyltransf_1"/>
    <property type="match status" value="1"/>
</dbReference>
<dbReference type="PANTHER" id="PTHR23088">
    <property type="entry name" value="NITRILASE-RELATED"/>
    <property type="match status" value="1"/>
</dbReference>
<evidence type="ECO:0000259" key="1">
    <source>
        <dbReference type="PROSITE" id="PS50263"/>
    </source>
</evidence>
<dbReference type="PROSITE" id="PS51186">
    <property type="entry name" value="GNAT"/>
    <property type="match status" value="1"/>
</dbReference>
<protein>
    <recommendedName>
        <fullName evidence="5">Hydrolase</fullName>
    </recommendedName>
</protein>
<evidence type="ECO:0000313" key="4">
    <source>
        <dbReference type="Proteomes" id="UP000032303"/>
    </source>
</evidence>
<dbReference type="Gene3D" id="3.60.110.10">
    <property type="entry name" value="Carbon-nitrogen hydrolase"/>
    <property type="match status" value="1"/>
</dbReference>
<feature type="domain" description="N-acetyltransferase" evidence="2">
    <location>
        <begin position="11"/>
        <end position="193"/>
    </location>
</feature>
<dbReference type="SUPFAM" id="SSF56317">
    <property type="entry name" value="Carbon-nitrogen hydrolase"/>
    <property type="match status" value="1"/>
</dbReference>
<evidence type="ECO:0008006" key="5">
    <source>
        <dbReference type="Google" id="ProtNLM"/>
    </source>
</evidence>
<dbReference type="GO" id="GO:0016747">
    <property type="term" value="F:acyltransferase activity, transferring groups other than amino-acyl groups"/>
    <property type="evidence" value="ECO:0007669"/>
    <property type="project" value="InterPro"/>
</dbReference>
<dbReference type="Pfam" id="PF00795">
    <property type="entry name" value="CN_hydrolase"/>
    <property type="match status" value="1"/>
</dbReference>
<feature type="domain" description="CN hydrolase" evidence="1">
    <location>
        <begin position="227"/>
        <end position="482"/>
    </location>
</feature>
<dbReference type="Proteomes" id="UP000032303">
    <property type="component" value="Chromosome 2"/>
</dbReference>
<sequence length="520" mass="59003">MVRMDTNTPLLNLRAIEPSDYDELAALMDLVFADVGGAWPRMTIMDLIHQFPDGQICIEDSGKIVGAALTIKVNYNRFSLNHAYTDIISEQNVIQHQVTGDALYGLDVFVHPDYRGLRLGRRLYDARKELCRSTNLKAILAGGRLPGYHKVADQLTVIEYLEKVKRKEIHDPILSFQLANDFDVKRLMKNYLPEDAKSCGYATLLEWDNVFYDEEMPSVIESEKKIVRIGIVQWQMRKMVSVDDLIDQAEFFVSSLSNYQADFALFPEFFNAPLMGLRPELSPVEAIRFLSEFSEDIKQRFSQMAVTYNINIISGSMPILEHDRLYNVSYLLHRDGCIDEQYKIHITPHEQKDWVIDGGDKVKVFETDAGRVGILICYDAEFPELGRMLAEQGVQIMFVPFWTDTKNGYLRVRLCAQARAIENECYVALGGSVGNLPRVNNVDIQYAQSAVFSPSDIYFPHDATITEASANTEMIIFADVELDKLKYLNTEGSVTNLRHRRLDLYGGFTRAGNGPGSGKP</sequence>
<dbReference type="InterPro" id="IPR016181">
    <property type="entry name" value="Acyl_CoA_acyltransferase"/>
</dbReference>
<dbReference type="STRING" id="658445.H744_2c0463"/>
<dbReference type="AlphaFoldDB" id="A0A0C5WQ78"/>
<gene>
    <name evidence="3" type="ORF">H744_2c0463</name>
</gene>
<dbReference type="InterPro" id="IPR036526">
    <property type="entry name" value="C-N_Hydrolase_sf"/>
</dbReference>
<dbReference type="CDD" id="cd07574">
    <property type="entry name" value="nitrilase_Rim1_like"/>
    <property type="match status" value="1"/>
</dbReference>
<dbReference type="KEGG" id="pgb:H744_2c0463"/>
<dbReference type="CDD" id="cd04301">
    <property type="entry name" value="NAT_SF"/>
    <property type="match status" value="1"/>
</dbReference>
<evidence type="ECO:0000313" key="3">
    <source>
        <dbReference type="EMBL" id="AJR07199.1"/>
    </source>
</evidence>
<dbReference type="HOGENOM" id="CLU_519657_0_0_6"/>
<dbReference type="InterPro" id="IPR000182">
    <property type="entry name" value="GNAT_dom"/>
</dbReference>
<dbReference type="PROSITE" id="PS50263">
    <property type="entry name" value="CN_HYDROLASE"/>
    <property type="match status" value="1"/>
</dbReference>
<dbReference type="Gene3D" id="3.40.630.30">
    <property type="match status" value="1"/>
</dbReference>
<dbReference type="PANTHER" id="PTHR23088:SF50">
    <property type="entry name" value="HYDROLASE YHCX"/>
    <property type="match status" value="1"/>
</dbReference>